<evidence type="ECO:0000313" key="10">
    <source>
        <dbReference type="Proteomes" id="UP000069940"/>
    </source>
</evidence>
<keyword evidence="10" id="KW-1185">Reference proteome</keyword>
<comment type="cofactor">
    <cofactor evidence="1">
        <name>a divalent metal cation</name>
        <dbReference type="ChEBI" id="CHEBI:60240"/>
    </cofactor>
</comment>
<dbReference type="Pfam" id="PF13359">
    <property type="entry name" value="DDE_Tnp_4"/>
    <property type="match status" value="1"/>
</dbReference>
<dbReference type="RefSeq" id="XP_029711457.1">
    <property type="nucleotide sequence ID" value="XM_029855597.2"/>
</dbReference>
<evidence type="ECO:0000256" key="4">
    <source>
        <dbReference type="ARBA" id="ARBA00022722"/>
    </source>
</evidence>
<protein>
    <recommendedName>
        <fullName evidence="8">DDE Tnp4 domain-containing protein</fullName>
    </recommendedName>
</protein>
<evidence type="ECO:0000256" key="6">
    <source>
        <dbReference type="ARBA" id="ARBA00022801"/>
    </source>
</evidence>
<dbReference type="InterPro" id="IPR027806">
    <property type="entry name" value="HARBI1_dom"/>
</dbReference>
<evidence type="ECO:0000256" key="1">
    <source>
        <dbReference type="ARBA" id="ARBA00001968"/>
    </source>
</evidence>
<dbReference type="InterPro" id="IPR045249">
    <property type="entry name" value="HARBI1-like"/>
</dbReference>
<evidence type="ECO:0000313" key="9">
    <source>
        <dbReference type="EnsemblMetazoa" id="AALFPA23_003320.P3596"/>
    </source>
</evidence>
<accession>A0ABM1XVN7</accession>
<dbReference type="Proteomes" id="UP000069940">
    <property type="component" value="Unassembled WGS sequence"/>
</dbReference>
<organism evidence="9 10">
    <name type="scientific">Aedes albopictus</name>
    <name type="common">Asian tiger mosquito</name>
    <name type="synonym">Stegomyia albopicta</name>
    <dbReference type="NCBI Taxonomy" id="7160"/>
    <lineage>
        <taxon>Eukaryota</taxon>
        <taxon>Metazoa</taxon>
        <taxon>Ecdysozoa</taxon>
        <taxon>Arthropoda</taxon>
        <taxon>Hexapoda</taxon>
        <taxon>Insecta</taxon>
        <taxon>Pterygota</taxon>
        <taxon>Neoptera</taxon>
        <taxon>Endopterygota</taxon>
        <taxon>Diptera</taxon>
        <taxon>Nematocera</taxon>
        <taxon>Culicoidea</taxon>
        <taxon>Culicidae</taxon>
        <taxon>Culicinae</taxon>
        <taxon>Aedini</taxon>
        <taxon>Aedes</taxon>
        <taxon>Stegomyia</taxon>
    </lineage>
</organism>
<name>A0ABM1XVN7_AEDAL</name>
<evidence type="ECO:0000256" key="7">
    <source>
        <dbReference type="ARBA" id="ARBA00023242"/>
    </source>
</evidence>
<dbReference type="GeneID" id="109401323"/>
<keyword evidence="5" id="KW-0479">Metal-binding</keyword>
<reference evidence="9" key="2">
    <citation type="submission" date="2025-05" db="UniProtKB">
        <authorList>
            <consortium name="EnsemblMetazoa"/>
        </authorList>
    </citation>
    <scope>IDENTIFICATION</scope>
    <source>
        <strain evidence="9">Foshan</strain>
    </source>
</reference>
<reference evidence="10" key="1">
    <citation type="journal article" date="2015" name="Proc. Natl. Acad. Sci. U.S.A.">
        <title>Genome sequence of the Asian Tiger mosquito, Aedes albopictus, reveals insights into its biology, genetics, and evolution.</title>
        <authorList>
            <person name="Chen X.G."/>
            <person name="Jiang X."/>
            <person name="Gu J."/>
            <person name="Xu M."/>
            <person name="Wu Y."/>
            <person name="Deng Y."/>
            <person name="Zhang C."/>
            <person name="Bonizzoni M."/>
            <person name="Dermauw W."/>
            <person name="Vontas J."/>
            <person name="Armbruster P."/>
            <person name="Huang X."/>
            <person name="Yang Y."/>
            <person name="Zhang H."/>
            <person name="He W."/>
            <person name="Peng H."/>
            <person name="Liu Y."/>
            <person name="Wu K."/>
            <person name="Chen J."/>
            <person name="Lirakis M."/>
            <person name="Topalis P."/>
            <person name="Van Leeuwen T."/>
            <person name="Hall A.B."/>
            <person name="Jiang X."/>
            <person name="Thorpe C."/>
            <person name="Mueller R.L."/>
            <person name="Sun C."/>
            <person name="Waterhouse R.M."/>
            <person name="Yan G."/>
            <person name="Tu Z.J."/>
            <person name="Fang X."/>
            <person name="James A.A."/>
        </authorList>
    </citation>
    <scope>NUCLEOTIDE SEQUENCE [LARGE SCALE GENOMIC DNA]</scope>
    <source>
        <strain evidence="10">Foshan</strain>
    </source>
</reference>
<keyword evidence="4" id="KW-0540">Nuclease</keyword>
<comment type="subcellular location">
    <subcellularLocation>
        <location evidence="2">Nucleus</location>
    </subcellularLocation>
</comment>
<dbReference type="PANTHER" id="PTHR22930">
    <property type="match status" value="1"/>
</dbReference>
<evidence type="ECO:0000256" key="3">
    <source>
        <dbReference type="ARBA" id="ARBA00006958"/>
    </source>
</evidence>
<keyword evidence="6" id="KW-0378">Hydrolase</keyword>
<evidence type="ECO:0000256" key="5">
    <source>
        <dbReference type="ARBA" id="ARBA00022723"/>
    </source>
</evidence>
<keyword evidence="7" id="KW-0539">Nucleus</keyword>
<feature type="domain" description="DDE Tnp4" evidence="8">
    <location>
        <begin position="157"/>
        <end position="313"/>
    </location>
</feature>
<proteinExistence type="inferred from homology"/>
<evidence type="ECO:0000259" key="8">
    <source>
        <dbReference type="Pfam" id="PF13359"/>
    </source>
</evidence>
<dbReference type="EnsemblMetazoa" id="AALFPA23_003320.R3596">
    <property type="protein sequence ID" value="AALFPA23_003320.P3596"/>
    <property type="gene ID" value="AALFPA23_003320"/>
</dbReference>
<evidence type="ECO:0000256" key="2">
    <source>
        <dbReference type="ARBA" id="ARBA00004123"/>
    </source>
</evidence>
<dbReference type="PANTHER" id="PTHR22930:SF289">
    <property type="entry name" value="DDE TNP4 DOMAIN-CONTAINING PROTEIN-RELATED"/>
    <property type="match status" value="1"/>
</dbReference>
<comment type="similarity">
    <text evidence="3">Belongs to the HARBI1 family.</text>
</comment>
<sequence>MMSVELWFDTDSEDEEEYANLAAERRRIRDYSDPLDQTEKSFRKFFRVSKDIFLYLLDIVDTKLNPSYQSTAVPPMIMLAACLRFFAEGNYQKGVGNDRFIGLAQPTMSKVLQLVLDIIEKDVCPLVIRFPNEEREKDEIKLGFYEKTGYPGVIGCVDGTHISIITPAHDKHLFYNRKGYYSLNVMLVCDHNLMIRYLDANHPGSSHDSFVWNGSFLNRLLQQNYENGERNCWLLGDAGYPLTPFLITPFRTGGNITERETRFNDMHSKTRITVERSIGVAKNTFRCLLKDRQLHYKPAKATQIINVCIALHNLRIKHKMDYDEPDLSDEEEVEFQGIGENHENAVRIREEIMNNIL</sequence>